<dbReference type="HAMAP" id="MF_00023">
    <property type="entry name" value="SmpB"/>
    <property type="match status" value="1"/>
</dbReference>
<dbReference type="PANTHER" id="PTHR30308">
    <property type="entry name" value="TMRNA-BINDING COMPONENT OF TRANS-TRANSLATION TAGGING COMPLEX"/>
    <property type="match status" value="1"/>
</dbReference>
<dbReference type="InterPro" id="IPR000037">
    <property type="entry name" value="SsrA-bd_prot"/>
</dbReference>
<dbReference type="NCBIfam" id="NF003843">
    <property type="entry name" value="PRK05422.1"/>
    <property type="match status" value="1"/>
</dbReference>
<dbReference type="CDD" id="cd09294">
    <property type="entry name" value="SmpB"/>
    <property type="match status" value="1"/>
</dbReference>
<gene>
    <name evidence="4" type="ORF">METZ01_LOCUS9249</name>
</gene>
<evidence type="ECO:0000256" key="2">
    <source>
        <dbReference type="ARBA" id="ARBA00022884"/>
    </source>
</evidence>
<evidence type="ECO:0000256" key="1">
    <source>
        <dbReference type="ARBA" id="ARBA00022490"/>
    </source>
</evidence>
<organism evidence="4">
    <name type="scientific">marine metagenome</name>
    <dbReference type="NCBI Taxonomy" id="408172"/>
    <lineage>
        <taxon>unclassified sequences</taxon>
        <taxon>metagenomes</taxon>
        <taxon>ecological metagenomes</taxon>
    </lineage>
</organism>
<proteinExistence type="inferred from homology"/>
<keyword evidence="2" id="KW-0694">RNA-binding</keyword>
<dbReference type="AlphaFoldDB" id="A0A381NP81"/>
<dbReference type="GO" id="GO:0003723">
    <property type="term" value="F:RNA binding"/>
    <property type="evidence" value="ECO:0007669"/>
    <property type="project" value="UniProtKB-KW"/>
</dbReference>
<evidence type="ECO:0000313" key="4">
    <source>
        <dbReference type="EMBL" id="SUZ56395.1"/>
    </source>
</evidence>
<feature type="region of interest" description="Disordered" evidence="3">
    <location>
        <begin position="126"/>
        <end position="151"/>
    </location>
</feature>
<dbReference type="Pfam" id="PF01668">
    <property type="entry name" value="SmpB"/>
    <property type="match status" value="1"/>
</dbReference>
<evidence type="ECO:0008006" key="5">
    <source>
        <dbReference type="Google" id="ProtNLM"/>
    </source>
</evidence>
<dbReference type="GO" id="GO:0070930">
    <property type="term" value="P:trans-translation-dependent protein tagging"/>
    <property type="evidence" value="ECO:0007669"/>
    <property type="project" value="TreeGrafter"/>
</dbReference>
<reference evidence="4" key="1">
    <citation type="submission" date="2018-05" db="EMBL/GenBank/DDBJ databases">
        <authorList>
            <person name="Lanie J.A."/>
            <person name="Ng W.-L."/>
            <person name="Kazmierczak K.M."/>
            <person name="Andrzejewski T.M."/>
            <person name="Davidsen T.M."/>
            <person name="Wayne K.J."/>
            <person name="Tettelin H."/>
            <person name="Glass J.I."/>
            <person name="Rusch D."/>
            <person name="Podicherti R."/>
            <person name="Tsui H.-C.T."/>
            <person name="Winkler M.E."/>
        </authorList>
    </citation>
    <scope>NUCLEOTIDE SEQUENCE</scope>
</reference>
<dbReference type="EMBL" id="UINC01000499">
    <property type="protein sequence ID" value="SUZ56395.1"/>
    <property type="molecule type" value="Genomic_DNA"/>
</dbReference>
<evidence type="ECO:0000256" key="3">
    <source>
        <dbReference type="SAM" id="MobiDB-lite"/>
    </source>
</evidence>
<sequence>MSSKTLAKNRKARFEYDIQNTMEVGIVLQGTEVKSVRAGQINLAESYCRVDDRLQVYLLNAHISQYDFGNRHNHDPLRPRRMLLHRSEIRRLYGQVKEQGLTLIPLKIYLKGGIIKMELALGRGKKLHDKRQTMKKRDAERDVERALSERT</sequence>
<accession>A0A381NP81</accession>
<dbReference type="PANTHER" id="PTHR30308:SF2">
    <property type="entry name" value="SSRA-BINDING PROTEIN"/>
    <property type="match status" value="1"/>
</dbReference>
<dbReference type="SUPFAM" id="SSF74982">
    <property type="entry name" value="Small protein B (SmpB)"/>
    <property type="match status" value="1"/>
</dbReference>
<keyword evidence="1" id="KW-0963">Cytoplasm</keyword>
<dbReference type="InterPro" id="IPR023620">
    <property type="entry name" value="SmpB"/>
</dbReference>
<dbReference type="Gene3D" id="2.40.280.10">
    <property type="match status" value="1"/>
</dbReference>
<dbReference type="GO" id="GO:0005829">
    <property type="term" value="C:cytosol"/>
    <property type="evidence" value="ECO:0007669"/>
    <property type="project" value="TreeGrafter"/>
</dbReference>
<name>A0A381NP81_9ZZZZ</name>
<feature type="compositionally biased region" description="Basic and acidic residues" evidence="3">
    <location>
        <begin position="130"/>
        <end position="151"/>
    </location>
</feature>
<protein>
    <recommendedName>
        <fullName evidence="5">SsrA-binding protein</fullName>
    </recommendedName>
</protein>
<dbReference type="NCBIfam" id="TIGR00086">
    <property type="entry name" value="smpB"/>
    <property type="match status" value="1"/>
</dbReference>